<name>A0ACC1TA75_9APHY</name>
<dbReference type="Proteomes" id="UP001148662">
    <property type="component" value="Unassembled WGS sequence"/>
</dbReference>
<sequence length="271" mass="30511">MAKVETVRSLPAFAPYVPVALPLRGLSMAHAAWVTFITDNPLTWWWCQGRRNPQADMEGPLYIYAAPNRQLEDGKAVLATVEELKEYAPFLMSLTILAPDGKPVPNARIEWWQATPAGVYAYSSYSLRGTFTTDAQGRIEILTVTPGAYGPLQYLRAGHFHMIIDGGSQYERLTTQLYVCPANDKQGMMKDFLNYMRAPRFGNLLQVWSIPTASGGKTDMNFPQLARDPETEKRVEWWNAKMAERSTDKLEVIAGAETKIVLNKRPGWFGF</sequence>
<proteinExistence type="predicted"/>
<protein>
    <submittedName>
        <fullName evidence="1">Uncharacterized protein</fullName>
    </submittedName>
</protein>
<evidence type="ECO:0000313" key="2">
    <source>
        <dbReference type="Proteomes" id="UP001148662"/>
    </source>
</evidence>
<organism evidence="1 2">
    <name type="scientific">Phlebia brevispora</name>
    <dbReference type="NCBI Taxonomy" id="194682"/>
    <lineage>
        <taxon>Eukaryota</taxon>
        <taxon>Fungi</taxon>
        <taxon>Dikarya</taxon>
        <taxon>Basidiomycota</taxon>
        <taxon>Agaricomycotina</taxon>
        <taxon>Agaricomycetes</taxon>
        <taxon>Polyporales</taxon>
        <taxon>Meruliaceae</taxon>
        <taxon>Phlebia</taxon>
    </lineage>
</organism>
<keyword evidence="2" id="KW-1185">Reference proteome</keyword>
<accession>A0ACC1TA75</accession>
<comment type="caution">
    <text evidence="1">The sequence shown here is derived from an EMBL/GenBank/DDBJ whole genome shotgun (WGS) entry which is preliminary data.</text>
</comment>
<reference evidence="1" key="1">
    <citation type="submission" date="2022-07" db="EMBL/GenBank/DDBJ databases">
        <title>Genome Sequence of Phlebia brevispora.</title>
        <authorList>
            <person name="Buettner E."/>
        </authorList>
    </citation>
    <scope>NUCLEOTIDE SEQUENCE</scope>
    <source>
        <strain evidence="1">MPL23</strain>
    </source>
</reference>
<dbReference type="EMBL" id="JANHOG010000235">
    <property type="protein sequence ID" value="KAJ3556507.1"/>
    <property type="molecule type" value="Genomic_DNA"/>
</dbReference>
<evidence type="ECO:0000313" key="1">
    <source>
        <dbReference type="EMBL" id="KAJ3556507.1"/>
    </source>
</evidence>
<gene>
    <name evidence="1" type="ORF">NM688_g1990</name>
</gene>